<feature type="transmembrane region" description="Helical" evidence="1">
    <location>
        <begin position="450"/>
        <end position="469"/>
    </location>
</feature>
<feature type="transmembrane region" description="Helical" evidence="1">
    <location>
        <begin position="271"/>
        <end position="289"/>
    </location>
</feature>
<comment type="caution">
    <text evidence="2">The sequence shown here is derived from an EMBL/GenBank/DDBJ whole genome shotgun (WGS) entry which is preliminary data.</text>
</comment>
<dbReference type="RefSeq" id="WP_082898421.1">
    <property type="nucleotide sequence ID" value="NZ_LDTD01000112.1"/>
</dbReference>
<gene>
    <name evidence="2" type="ORF">NS319_14470</name>
</gene>
<name>A0A147HTU2_9SPHN</name>
<keyword evidence="1" id="KW-1133">Transmembrane helix</keyword>
<evidence type="ECO:0000313" key="2">
    <source>
        <dbReference type="EMBL" id="KTT68321.1"/>
    </source>
</evidence>
<dbReference type="SUPFAM" id="SSF52096">
    <property type="entry name" value="ClpP/crotonase"/>
    <property type="match status" value="1"/>
</dbReference>
<dbReference type="PANTHER" id="PTHR43459">
    <property type="entry name" value="ENOYL-COA HYDRATASE"/>
    <property type="match status" value="1"/>
</dbReference>
<dbReference type="GO" id="GO:0003824">
    <property type="term" value="F:catalytic activity"/>
    <property type="evidence" value="ECO:0007669"/>
    <property type="project" value="UniProtKB-ARBA"/>
</dbReference>
<dbReference type="EMBL" id="LDTD01000112">
    <property type="protein sequence ID" value="KTT68321.1"/>
    <property type="molecule type" value="Genomic_DNA"/>
</dbReference>
<protein>
    <submittedName>
        <fullName evidence="2">Uncharacterized protein</fullName>
    </submittedName>
</protein>
<dbReference type="Gene3D" id="3.90.226.10">
    <property type="entry name" value="2-enoyl-CoA Hydratase, Chain A, domain 1"/>
    <property type="match status" value="1"/>
</dbReference>
<dbReference type="PATRIC" id="fig|33051.3.peg.300"/>
<feature type="transmembrane region" description="Helical" evidence="1">
    <location>
        <begin position="363"/>
        <end position="387"/>
    </location>
</feature>
<keyword evidence="1" id="KW-0472">Membrane</keyword>
<sequence length="580" mass="60425">MAGIGFQLARMAREGGVGGIAGAALHGALISAGPWLITAVAMIGLQHWAPGAVGADEADMVRTVLIYGFSLSALVAGPIAILATRLAADRLFARDMAGVPGILIVALAVGGAAALGLGALVFGGLAGLPFLRAALASLLLAWLTQIWIASPMLTALRRYRAVPVAYLIGIGTAVALLALIGSPGGTRVLAIVTAGAGVTLGAILIVLRRYFREAPTLPQRDLIGLRLGGIVAAAGLAGAVAIWVDKWLLWMGPGSVVALGALRLNPINDGGSFLGLLTLVPGLTLVLIVSETRFDRSFGDLMARCTGTSTLARIEEARTELVVTLLDGLRLLVLMQALVAALAWVLAVPLFELIGADPRGIFAFRHSAAGTVFHLIAIGATIVLSYYDLFARVVLIWASFALASALAVWLQWDAESAAFGWGYMAGAVVGASVGLALVADFRIATPEARFVANFVTLGLHPGFGISAVLERVIGRQRAALMLLTGRRIRGEEAERWGLVDQLVSADALEATALALAHEIAAGAPLAVASTRRTLRGDLRALVEAATDHELAEQAKLMQTEDFAEGVRAVTERRPGRFVGR</sequence>
<dbReference type="CDD" id="cd06558">
    <property type="entry name" value="crotonase-like"/>
    <property type="match status" value="1"/>
</dbReference>
<reference evidence="2 3" key="1">
    <citation type="journal article" date="2016" name="Front. Microbiol.">
        <title>Genomic Resource of Rice Seed Associated Bacteria.</title>
        <authorList>
            <person name="Midha S."/>
            <person name="Bansal K."/>
            <person name="Sharma S."/>
            <person name="Kumar N."/>
            <person name="Patil P.P."/>
            <person name="Chaudhry V."/>
            <person name="Patil P.B."/>
        </authorList>
    </citation>
    <scope>NUCLEOTIDE SEQUENCE [LARGE SCALE GENOMIC DNA]</scope>
    <source>
        <strain evidence="2 3">NS319</strain>
    </source>
</reference>
<feature type="transmembrane region" description="Helical" evidence="1">
    <location>
        <begin position="188"/>
        <end position="211"/>
    </location>
</feature>
<proteinExistence type="predicted"/>
<dbReference type="STRING" id="33051.SB4_01290"/>
<dbReference type="PANTHER" id="PTHR43459:SF1">
    <property type="entry name" value="EG:BACN32G11.4 PROTEIN"/>
    <property type="match status" value="1"/>
</dbReference>
<dbReference type="Proteomes" id="UP000072867">
    <property type="component" value="Unassembled WGS sequence"/>
</dbReference>
<feature type="transmembrane region" description="Helical" evidence="1">
    <location>
        <begin position="99"/>
        <end position="124"/>
    </location>
</feature>
<feature type="transmembrane region" description="Helical" evidence="1">
    <location>
        <begin position="20"/>
        <end position="45"/>
    </location>
</feature>
<feature type="transmembrane region" description="Helical" evidence="1">
    <location>
        <begin position="331"/>
        <end position="351"/>
    </location>
</feature>
<feature type="transmembrane region" description="Helical" evidence="1">
    <location>
        <begin position="394"/>
        <end position="412"/>
    </location>
</feature>
<keyword evidence="1" id="KW-0812">Transmembrane</keyword>
<feature type="transmembrane region" description="Helical" evidence="1">
    <location>
        <begin position="65"/>
        <end position="87"/>
    </location>
</feature>
<feature type="transmembrane region" description="Helical" evidence="1">
    <location>
        <begin position="130"/>
        <end position="149"/>
    </location>
</feature>
<dbReference type="AlphaFoldDB" id="A0A147HTU2"/>
<organism evidence="2 3">
    <name type="scientific">Sphingomonas sanguinis</name>
    <dbReference type="NCBI Taxonomy" id="33051"/>
    <lineage>
        <taxon>Bacteria</taxon>
        <taxon>Pseudomonadati</taxon>
        <taxon>Pseudomonadota</taxon>
        <taxon>Alphaproteobacteria</taxon>
        <taxon>Sphingomonadales</taxon>
        <taxon>Sphingomonadaceae</taxon>
        <taxon>Sphingomonas</taxon>
    </lineage>
</organism>
<feature type="transmembrane region" description="Helical" evidence="1">
    <location>
        <begin position="418"/>
        <end position="438"/>
    </location>
</feature>
<evidence type="ECO:0000313" key="3">
    <source>
        <dbReference type="Proteomes" id="UP000072867"/>
    </source>
</evidence>
<dbReference type="InterPro" id="IPR031617">
    <property type="entry name" value="PelG"/>
</dbReference>
<dbReference type="Pfam" id="PF16933">
    <property type="entry name" value="PelG"/>
    <property type="match status" value="1"/>
</dbReference>
<dbReference type="InterPro" id="IPR029045">
    <property type="entry name" value="ClpP/crotonase-like_dom_sf"/>
</dbReference>
<feature type="transmembrane region" description="Helical" evidence="1">
    <location>
        <begin position="161"/>
        <end position="182"/>
    </location>
</feature>
<feature type="transmembrane region" description="Helical" evidence="1">
    <location>
        <begin position="223"/>
        <end position="244"/>
    </location>
</feature>
<evidence type="ECO:0000256" key="1">
    <source>
        <dbReference type="SAM" id="Phobius"/>
    </source>
</evidence>
<accession>A0A147HTU2</accession>